<dbReference type="InterPro" id="IPR006059">
    <property type="entry name" value="SBP"/>
</dbReference>
<dbReference type="Proteomes" id="UP001199642">
    <property type="component" value="Chromosome"/>
</dbReference>
<name>A0ABY3RYX0_9MICO</name>
<dbReference type="PANTHER" id="PTHR43649:SF14">
    <property type="entry name" value="BLR3389 PROTEIN"/>
    <property type="match status" value="1"/>
</dbReference>
<dbReference type="PROSITE" id="PS51257">
    <property type="entry name" value="PROKAR_LIPOPROTEIN"/>
    <property type="match status" value="1"/>
</dbReference>
<proteinExistence type="predicted"/>
<dbReference type="Pfam" id="PF01547">
    <property type="entry name" value="SBP_bac_1"/>
    <property type="match status" value="1"/>
</dbReference>
<dbReference type="PANTHER" id="PTHR43649">
    <property type="entry name" value="ARABINOSE-BINDING PROTEIN-RELATED"/>
    <property type="match status" value="1"/>
</dbReference>
<organism evidence="2 3">
    <name type="scientific">Microbacterium resistens</name>
    <dbReference type="NCBI Taxonomy" id="156977"/>
    <lineage>
        <taxon>Bacteria</taxon>
        <taxon>Bacillati</taxon>
        <taxon>Actinomycetota</taxon>
        <taxon>Actinomycetes</taxon>
        <taxon>Micrococcales</taxon>
        <taxon>Microbacteriaceae</taxon>
        <taxon>Microbacterium</taxon>
    </lineage>
</organism>
<keyword evidence="3" id="KW-1185">Reference proteome</keyword>
<keyword evidence="1" id="KW-0732">Signal</keyword>
<dbReference type="InterPro" id="IPR050490">
    <property type="entry name" value="Bact_solute-bd_prot1"/>
</dbReference>
<accession>A0ABY3RYX0</accession>
<reference evidence="2 3" key="1">
    <citation type="submission" date="2023-01" db="EMBL/GenBank/DDBJ databases">
        <title>Characterization of estradiol degrading bacteria Microbacterium sp. MZT7 and reveal degrading genes through genome analysis.</title>
        <authorList>
            <person name="Hao P."/>
            <person name="Gao Y."/>
        </authorList>
    </citation>
    <scope>NUCLEOTIDE SEQUENCE [LARGE SCALE GENOMIC DNA]</scope>
    <source>
        <strain evidence="2 3">MZT7</strain>
    </source>
</reference>
<sequence>MTNGKRRLLTAFALTAAGAVVLAGCSGGASNGDAGGESGGGESGPVTLTLTANSITGGKNAAEADWIADYVVPEFEKAMKADGKDVTVEFQPQGVDDEDYKTKIALDLQSGKGADIIGMDGIWVGEFAEAGYIKPLADVAASSDDWDGWAQIPEAVQNALSFDGDRYGVPQGADGRVLYYNKTLFAEAGLPEDWQPTSWDEIIEASKALKKVEGVTPIQLNAGTAMGEATTMQGLLPLIVGTGEEVYEDGKWIGASDGLKEALDLYKTIYVDEGLGDPVLQQEASGRDTSFQLFAEGKIGILLEGDYFWRSVINPAEGVGTAPMADRDEVVGYAKIPAVKPGKGINGQDFVSMSGGTGRVLNPNSKNPELAWELLAFMNSPEAFEARVAGTISITPRTDVNEKILASDKMLTFVNDEVLPITAYRPGLAAYPQVSVLLQQATLDVATGTSVDDALKTYVGGLEGVVGEDAISK</sequence>
<gene>
    <name evidence="2" type="ORF">K8F61_15355</name>
</gene>
<evidence type="ECO:0000313" key="2">
    <source>
        <dbReference type="EMBL" id="UGS28615.1"/>
    </source>
</evidence>
<evidence type="ECO:0000256" key="1">
    <source>
        <dbReference type="SAM" id="SignalP"/>
    </source>
</evidence>
<protein>
    <submittedName>
        <fullName evidence="2">Extracellular solute-binding protein</fullName>
    </submittedName>
</protein>
<dbReference type="EMBL" id="CP082781">
    <property type="protein sequence ID" value="UGS28615.1"/>
    <property type="molecule type" value="Genomic_DNA"/>
</dbReference>
<feature type="signal peptide" evidence="1">
    <location>
        <begin position="1"/>
        <end position="23"/>
    </location>
</feature>
<evidence type="ECO:0000313" key="3">
    <source>
        <dbReference type="Proteomes" id="UP001199642"/>
    </source>
</evidence>
<feature type="chain" id="PRO_5046171473" evidence="1">
    <location>
        <begin position="24"/>
        <end position="473"/>
    </location>
</feature>